<dbReference type="EMBL" id="QPJC01000004">
    <property type="protein sequence ID" value="RCW44589.1"/>
    <property type="molecule type" value="Genomic_DNA"/>
</dbReference>
<evidence type="ECO:0000313" key="2">
    <source>
        <dbReference type="Proteomes" id="UP000253495"/>
    </source>
</evidence>
<protein>
    <recommendedName>
        <fullName evidence="3">Zinc finger protein</fullName>
    </recommendedName>
</protein>
<gene>
    <name evidence="1" type="ORF">DFQ14_104178</name>
</gene>
<name>A0A368VSA8_9ACTN</name>
<evidence type="ECO:0008006" key="3">
    <source>
        <dbReference type="Google" id="ProtNLM"/>
    </source>
</evidence>
<proteinExistence type="predicted"/>
<dbReference type="Pfam" id="PF16827">
    <property type="entry name" value="zf-HC3"/>
    <property type="match status" value="1"/>
</dbReference>
<dbReference type="Proteomes" id="UP000253495">
    <property type="component" value="Unassembled WGS sequence"/>
</dbReference>
<keyword evidence="2" id="KW-1185">Reference proteome</keyword>
<dbReference type="OrthoDB" id="3696902at2"/>
<sequence length="70" mass="7659">MPVPHPDGRRYAFRGARRWSGCSQAETVCGVTVPLAAPSEMDWIWIPTCGACWAALLAEQGREPDSGTRQ</sequence>
<dbReference type="AlphaFoldDB" id="A0A368VSA8"/>
<comment type="caution">
    <text evidence="1">The sequence shown here is derived from an EMBL/GenBank/DDBJ whole genome shotgun (WGS) entry which is preliminary data.</text>
</comment>
<reference evidence="1 2" key="1">
    <citation type="submission" date="2018-07" db="EMBL/GenBank/DDBJ databases">
        <title>Genomic Encyclopedia of Type Strains, Phase III (KMG-III): the genomes of soil and plant-associated and newly described type strains.</title>
        <authorList>
            <person name="Whitman W."/>
        </authorList>
    </citation>
    <scope>NUCLEOTIDE SEQUENCE [LARGE SCALE GENOMIC DNA]</scope>
    <source>
        <strain evidence="1 2">CECT 8575</strain>
    </source>
</reference>
<evidence type="ECO:0000313" key="1">
    <source>
        <dbReference type="EMBL" id="RCW44589.1"/>
    </source>
</evidence>
<organism evidence="1 2">
    <name type="scientific">Halopolyspora algeriensis</name>
    <dbReference type="NCBI Taxonomy" id="1500506"/>
    <lineage>
        <taxon>Bacteria</taxon>
        <taxon>Bacillati</taxon>
        <taxon>Actinomycetota</taxon>
        <taxon>Actinomycetes</taxon>
        <taxon>Actinomycetes incertae sedis</taxon>
        <taxon>Halopolyspora</taxon>
    </lineage>
</organism>
<dbReference type="InterPro" id="IPR031795">
    <property type="entry name" value="Zf-HC3"/>
</dbReference>
<accession>A0A368VSA8</accession>